<comment type="caution">
    <text evidence="2">The sequence shown here is derived from an EMBL/GenBank/DDBJ whole genome shotgun (WGS) entry which is preliminary data.</text>
</comment>
<proteinExistence type="predicted"/>
<protein>
    <submittedName>
        <fullName evidence="2">Uncharacterized protein</fullName>
    </submittedName>
</protein>
<keyword evidence="3" id="KW-1185">Reference proteome</keyword>
<evidence type="ECO:0000313" key="2">
    <source>
        <dbReference type="EMBL" id="ETN94004.1"/>
    </source>
</evidence>
<keyword evidence="1" id="KW-0812">Transmembrane</keyword>
<feature type="transmembrane region" description="Helical" evidence="1">
    <location>
        <begin position="31"/>
        <end position="49"/>
    </location>
</feature>
<accession>W2UJ79</accession>
<name>W2UJ79_9FLAO</name>
<keyword evidence="1" id="KW-1133">Transmembrane helix</keyword>
<gene>
    <name evidence="2" type="ORF">P278_28080</name>
</gene>
<dbReference type="Proteomes" id="UP000018850">
    <property type="component" value="Unassembled WGS sequence"/>
</dbReference>
<evidence type="ECO:0000313" key="3">
    <source>
        <dbReference type="Proteomes" id="UP000018850"/>
    </source>
</evidence>
<keyword evidence="1" id="KW-0472">Membrane</keyword>
<reference evidence="3" key="1">
    <citation type="submission" date="2013-11" db="EMBL/GenBank/DDBJ databases">
        <title>Draft genome sequence from a member of Zhouia, isolated tidal flat.</title>
        <authorList>
            <person name="Jin H."/>
            <person name="Jeon C.O."/>
        </authorList>
    </citation>
    <scope>NUCLEOTIDE SEQUENCE [LARGE SCALE GENOMIC DNA]</scope>
    <source>
        <strain evidence="3">AD3</strain>
    </source>
</reference>
<dbReference type="EMBL" id="AYXY01000026">
    <property type="protein sequence ID" value="ETN94004.1"/>
    <property type="molecule type" value="Genomic_DNA"/>
</dbReference>
<organism evidence="2 3">
    <name type="scientific">Zhouia amylolytica AD3</name>
    <dbReference type="NCBI Taxonomy" id="1286632"/>
    <lineage>
        <taxon>Bacteria</taxon>
        <taxon>Pseudomonadati</taxon>
        <taxon>Bacteroidota</taxon>
        <taxon>Flavobacteriia</taxon>
        <taxon>Flavobacteriales</taxon>
        <taxon>Flavobacteriaceae</taxon>
        <taxon>Zhouia</taxon>
    </lineage>
</organism>
<dbReference type="AlphaFoldDB" id="W2UJ79"/>
<dbReference type="RefSeq" id="WP_161808364.1">
    <property type="nucleotide sequence ID" value="NZ_AYXY01000026.1"/>
</dbReference>
<reference evidence="2 3" key="2">
    <citation type="journal article" date="2016" name="Genome Announc.">
        <title>Draft Genome Sequence of Zhouia amylolytica AD3, Isolated from Tidal Flat Sediment.</title>
        <authorList>
            <person name="Jia B."/>
            <person name="Jin H.M."/>
            <person name="Lee H.J."/>
            <person name="Jeon C.O."/>
        </authorList>
    </citation>
    <scope>NUCLEOTIDE SEQUENCE [LARGE SCALE GENOMIC DNA]</scope>
    <source>
        <strain evidence="2 3">AD3</strain>
    </source>
</reference>
<evidence type="ECO:0000256" key="1">
    <source>
        <dbReference type="SAM" id="Phobius"/>
    </source>
</evidence>
<sequence length="57" mass="6428">MQFDINTRYGIIGGTLFSVLPLYGLEALWETAITAAIGASISFFMSILLKKVREWWS</sequence>